<feature type="domain" description="Peptidase M20 dimerisation" evidence="8">
    <location>
        <begin position="204"/>
        <end position="316"/>
    </location>
</feature>
<dbReference type="PANTHER" id="PTHR43808:SF25">
    <property type="entry name" value="PEPTIDASE M20 DIMERISATION DOMAIN-CONTAINING PROTEIN"/>
    <property type="match status" value="1"/>
</dbReference>
<dbReference type="SUPFAM" id="SSF53187">
    <property type="entry name" value="Zn-dependent exopeptidases"/>
    <property type="match status" value="1"/>
</dbReference>
<keyword evidence="5" id="KW-0378">Hydrolase</keyword>
<dbReference type="NCBIfam" id="TIGR01910">
    <property type="entry name" value="DapE-ArgE"/>
    <property type="match status" value="1"/>
</dbReference>
<reference evidence="9 10" key="1">
    <citation type="submission" date="2023-03" db="EMBL/GenBank/DDBJ databases">
        <title>Fodinicurvata sp. CAU 1616 isolated from sea sendiment.</title>
        <authorList>
            <person name="Kim W."/>
        </authorList>
    </citation>
    <scope>NUCLEOTIDE SEQUENCE [LARGE SCALE GENOMIC DNA]</scope>
    <source>
        <strain evidence="9 10">CAU 1616</strain>
    </source>
</reference>
<dbReference type="CDD" id="cd03895">
    <property type="entry name" value="M20_ArgE_DapE-like"/>
    <property type="match status" value="1"/>
</dbReference>
<dbReference type="InterPro" id="IPR033687">
    <property type="entry name" value="YodQ-like"/>
</dbReference>
<dbReference type="InterPro" id="IPR011650">
    <property type="entry name" value="Peptidase_M20_dimer"/>
</dbReference>
<comment type="similarity">
    <text evidence="3">Belongs to the peptidase M20A family.</text>
</comment>
<dbReference type="InterPro" id="IPR050072">
    <property type="entry name" value="Peptidase_M20A"/>
</dbReference>
<dbReference type="NCBIfam" id="NF005306">
    <property type="entry name" value="PRK06837.1"/>
    <property type="match status" value="1"/>
</dbReference>
<dbReference type="InterPro" id="IPR010182">
    <property type="entry name" value="ArgE/DapE"/>
</dbReference>
<proteinExistence type="inferred from homology"/>
<dbReference type="InterPro" id="IPR002933">
    <property type="entry name" value="Peptidase_M20"/>
</dbReference>
<organism evidence="9 10">
    <name type="scientific">Aquibaculum arenosum</name>
    <dbReference type="NCBI Taxonomy" id="3032591"/>
    <lineage>
        <taxon>Bacteria</taxon>
        <taxon>Pseudomonadati</taxon>
        <taxon>Pseudomonadota</taxon>
        <taxon>Alphaproteobacteria</taxon>
        <taxon>Rhodospirillales</taxon>
        <taxon>Rhodovibrionaceae</taxon>
        <taxon>Aquibaculum</taxon>
    </lineage>
</organism>
<comment type="caution">
    <text evidence="9">The sequence shown here is derived from an EMBL/GenBank/DDBJ whole genome shotgun (WGS) entry which is preliminary data.</text>
</comment>
<dbReference type="Pfam" id="PF07687">
    <property type="entry name" value="M20_dimer"/>
    <property type="match status" value="1"/>
</dbReference>
<evidence type="ECO:0000256" key="6">
    <source>
        <dbReference type="ARBA" id="ARBA00022833"/>
    </source>
</evidence>
<gene>
    <name evidence="9" type="ORF">P2G67_15870</name>
</gene>
<dbReference type="RefSeq" id="WP_275824282.1">
    <property type="nucleotide sequence ID" value="NZ_JARHUD010000014.1"/>
</dbReference>
<dbReference type="Pfam" id="PF01546">
    <property type="entry name" value="Peptidase_M20"/>
    <property type="match status" value="1"/>
</dbReference>
<keyword evidence="7" id="KW-0170">Cobalt</keyword>
<accession>A0ABT5YRE1</accession>
<evidence type="ECO:0000256" key="3">
    <source>
        <dbReference type="ARBA" id="ARBA00006247"/>
    </source>
</evidence>
<name>A0ABT5YRE1_9PROT</name>
<sequence>MLDKEIASAILKSVDEGFDEQVAFTQDLVRLPSLRGEEHTAQDFMAAAMRKRGFDVDQWRIDVEAIKDLPGFAPVKISYENAFNVVGSYRPKAVSGRSLILNGHIDVVPTGSWDRWTRTPFDPHVEDGWMYGRGAGDMKAGLGLMLYAYDAILRAGYAPAAPIHFQSVVEEECTGNGALACLQRGYKADCALIPEPIEPILLRAQVGLIWFQVHVSGDPQHASGYQDAGTNAIEKAFGIWQQLKELEKDWNARKVEHPLYKDHPHPIRFNLGNVAGGEWTSSVPAACTIEVRVGVYPGWKLEDARAEIEACVRQAAMSDPYLSNNPPTVEYHGHMAEGYVLENAEEPEKVLADSHRAVFGKDLTEHVTSAATDARFFGLYQDTPGMVYGPVCEQPHGFDERVDLESVRQVTKTYALFIAEWCGLQSR</sequence>
<comment type="cofactor">
    <cofactor evidence="2">
        <name>Zn(2+)</name>
        <dbReference type="ChEBI" id="CHEBI:29105"/>
    </cofactor>
</comment>
<dbReference type="InterPro" id="IPR036264">
    <property type="entry name" value="Bact_exopeptidase_dim_dom"/>
</dbReference>
<keyword evidence="6" id="KW-0862">Zinc</keyword>
<dbReference type="Gene3D" id="3.40.630.10">
    <property type="entry name" value="Zn peptidases"/>
    <property type="match status" value="1"/>
</dbReference>
<evidence type="ECO:0000256" key="7">
    <source>
        <dbReference type="ARBA" id="ARBA00023285"/>
    </source>
</evidence>
<evidence type="ECO:0000256" key="4">
    <source>
        <dbReference type="ARBA" id="ARBA00022723"/>
    </source>
</evidence>
<keyword evidence="10" id="KW-1185">Reference proteome</keyword>
<evidence type="ECO:0000313" key="10">
    <source>
        <dbReference type="Proteomes" id="UP001215503"/>
    </source>
</evidence>
<protein>
    <submittedName>
        <fullName evidence="9">ArgE/DapE family deacylase</fullName>
    </submittedName>
</protein>
<dbReference type="Gene3D" id="3.30.70.360">
    <property type="match status" value="1"/>
</dbReference>
<comment type="cofactor">
    <cofactor evidence="1">
        <name>Co(2+)</name>
        <dbReference type="ChEBI" id="CHEBI:48828"/>
    </cofactor>
</comment>
<dbReference type="SUPFAM" id="SSF55031">
    <property type="entry name" value="Bacterial exopeptidase dimerisation domain"/>
    <property type="match status" value="1"/>
</dbReference>
<evidence type="ECO:0000259" key="8">
    <source>
        <dbReference type="Pfam" id="PF07687"/>
    </source>
</evidence>
<evidence type="ECO:0000313" key="9">
    <source>
        <dbReference type="EMBL" id="MDF2097454.1"/>
    </source>
</evidence>
<keyword evidence="4" id="KW-0479">Metal-binding</keyword>
<evidence type="ECO:0000256" key="5">
    <source>
        <dbReference type="ARBA" id="ARBA00022801"/>
    </source>
</evidence>
<dbReference type="Proteomes" id="UP001215503">
    <property type="component" value="Unassembled WGS sequence"/>
</dbReference>
<evidence type="ECO:0000256" key="2">
    <source>
        <dbReference type="ARBA" id="ARBA00001947"/>
    </source>
</evidence>
<dbReference type="PANTHER" id="PTHR43808">
    <property type="entry name" value="ACETYLORNITHINE DEACETYLASE"/>
    <property type="match status" value="1"/>
</dbReference>
<dbReference type="EMBL" id="JARHUD010000014">
    <property type="protein sequence ID" value="MDF2097454.1"/>
    <property type="molecule type" value="Genomic_DNA"/>
</dbReference>
<evidence type="ECO:0000256" key="1">
    <source>
        <dbReference type="ARBA" id="ARBA00001941"/>
    </source>
</evidence>